<protein>
    <submittedName>
        <fullName evidence="5">Uncharacterized protein LOC106051808</fullName>
    </submittedName>
</protein>
<evidence type="ECO:0000256" key="1">
    <source>
        <dbReference type="SAM" id="MobiDB-lite"/>
    </source>
</evidence>
<dbReference type="OMA" id="DYPWGTT"/>
<feature type="domain" description="C-type lectin" evidence="3">
    <location>
        <begin position="38"/>
        <end position="162"/>
    </location>
</feature>
<dbReference type="PANTHER" id="PTHR22801:SF63">
    <property type="entry name" value="C-TYPE LECTIN DOMAIN-CONTAINING PROTEIN"/>
    <property type="match status" value="1"/>
</dbReference>
<dbReference type="PROSITE" id="PS50041">
    <property type="entry name" value="C_TYPE_LECTIN_2"/>
    <property type="match status" value="1"/>
</dbReference>
<keyword evidence="4" id="KW-1185">Reference proteome</keyword>
<dbReference type="SUPFAM" id="SSF56436">
    <property type="entry name" value="C-type lectin-like"/>
    <property type="match status" value="1"/>
</dbReference>
<dbReference type="PANTHER" id="PTHR22801">
    <property type="entry name" value="LITHOSTATHINE"/>
    <property type="match status" value="1"/>
</dbReference>
<organism evidence="4 5">
    <name type="scientific">Biomphalaria glabrata</name>
    <name type="common">Bloodfluke planorb</name>
    <name type="synonym">Freshwater snail</name>
    <dbReference type="NCBI Taxonomy" id="6526"/>
    <lineage>
        <taxon>Eukaryota</taxon>
        <taxon>Metazoa</taxon>
        <taxon>Spiralia</taxon>
        <taxon>Lophotrochozoa</taxon>
        <taxon>Mollusca</taxon>
        <taxon>Gastropoda</taxon>
        <taxon>Heterobranchia</taxon>
        <taxon>Euthyneura</taxon>
        <taxon>Panpulmonata</taxon>
        <taxon>Hygrophila</taxon>
        <taxon>Lymnaeoidea</taxon>
        <taxon>Planorbidae</taxon>
        <taxon>Biomphalaria</taxon>
    </lineage>
</organism>
<accession>A0A9W2ZZ80</accession>
<dbReference type="Proteomes" id="UP001165740">
    <property type="component" value="Chromosome 3"/>
</dbReference>
<dbReference type="Gene3D" id="3.10.100.10">
    <property type="entry name" value="Mannose-Binding Protein A, subunit A"/>
    <property type="match status" value="1"/>
</dbReference>
<feature type="region of interest" description="Disordered" evidence="1">
    <location>
        <begin position="316"/>
        <end position="363"/>
    </location>
</feature>
<proteinExistence type="predicted"/>
<dbReference type="SMART" id="SM00034">
    <property type="entry name" value="CLECT"/>
    <property type="match status" value="1"/>
</dbReference>
<dbReference type="InterPro" id="IPR016187">
    <property type="entry name" value="CTDL_fold"/>
</dbReference>
<gene>
    <name evidence="5" type="primary">LOC106051808</name>
</gene>
<dbReference type="CDD" id="cd00037">
    <property type="entry name" value="CLECT"/>
    <property type="match status" value="1"/>
</dbReference>
<reference evidence="5" key="1">
    <citation type="submission" date="2025-08" db="UniProtKB">
        <authorList>
            <consortium name="RefSeq"/>
        </authorList>
    </citation>
    <scope>IDENTIFICATION</scope>
</reference>
<dbReference type="GeneID" id="106051808"/>
<dbReference type="Pfam" id="PF00059">
    <property type="entry name" value="Lectin_C"/>
    <property type="match status" value="1"/>
</dbReference>
<feature type="signal peptide" evidence="2">
    <location>
        <begin position="1"/>
        <end position="19"/>
    </location>
</feature>
<evidence type="ECO:0000313" key="5">
    <source>
        <dbReference type="RefSeq" id="XP_055880241.1"/>
    </source>
</evidence>
<dbReference type="InterPro" id="IPR001304">
    <property type="entry name" value="C-type_lectin-like"/>
</dbReference>
<dbReference type="InterPro" id="IPR050801">
    <property type="entry name" value="Ca-Dep_Lectins_ImmuneDev"/>
</dbReference>
<evidence type="ECO:0000259" key="3">
    <source>
        <dbReference type="PROSITE" id="PS50041"/>
    </source>
</evidence>
<sequence>MGAIVLLLLISFVHSPVTSQDIKLCPDGPAKDRYLKVHGDFCYQFVVYRKYTHSEAQTDCELQGGSLVLVKTADIQNFVYQQLTTTYNDAYDRVWIGLNDLAQEDHYVWEDGTKLGFYSNWYQGEGPSSTTANHNFTHITRDCVVMDISPSVGGKWRESSCESSAVLLVLSAREAHSYVCQYSIISTTGYSTTSYYYSTTSTDFFTNTADFSTTTSDYSTTTSDYSTTTSDYSTTTSDYSTADFSTTKKGYPSSTADFPTMTSDYSTTTSDYSTKTSDYSTADFSTTKKGYPSSTADFPTMTSDYSTMTSDYSTTTSDYSTADFSTTKKGYPSSTADFSTTTSDYSTTTSDYSTTTSEYSTSV</sequence>
<dbReference type="InterPro" id="IPR016186">
    <property type="entry name" value="C-type_lectin-like/link_sf"/>
</dbReference>
<evidence type="ECO:0000256" key="2">
    <source>
        <dbReference type="SAM" id="SignalP"/>
    </source>
</evidence>
<evidence type="ECO:0000313" key="4">
    <source>
        <dbReference type="Proteomes" id="UP001165740"/>
    </source>
</evidence>
<feature type="chain" id="PRO_5040914035" evidence="2">
    <location>
        <begin position="20"/>
        <end position="363"/>
    </location>
</feature>
<name>A0A9W2ZZ80_BIOGL</name>
<keyword evidence="2" id="KW-0732">Signal</keyword>
<dbReference type="OrthoDB" id="6162243at2759"/>
<dbReference type="RefSeq" id="XP_055880241.1">
    <property type="nucleotide sequence ID" value="XM_056024266.1"/>
</dbReference>
<dbReference type="AlphaFoldDB" id="A0A9W2ZZ80"/>